<accession>A0A6A6CMM2</accession>
<feature type="region of interest" description="Disordered" evidence="1">
    <location>
        <begin position="1"/>
        <end position="72"/>
    </location>
</feature>
<organism evidence="2 3">
    <name type="scientific">Zasmidium cellare ATCC 36951</name>
    <dbReference type="NCBI Taxonomy" id="1080233"/>
    <lineage>
        <taxon>Eukaryota</taxon>
        <taxon>Fungi</taxon>
        <taxon>Dikarya</taxon>
        <taxon>Ascomycota</taxon>
        <taxon>Pezizomycotina</taxon>
        <taxon>Dothideomycetes</taxon>
        <taxon>Dothideomycetidae</taxon>
        <taxon>Mycosphaerellales</taxon>
        <taxon>Mycosphaerellaceae</taxon>
        <taxon>Zasmidium</taxon>
    </lineage>
</organism>
<dbReference type="EMBL" id="ML993593">
    <property type="protein sequence ID" value="KAF2167468.1"/>
    <property type="molecule type" value="Genomic_DNA"/>
</dbReference>
<sequence length="310" mass="34252">MVLEVQTSQVLEAASPHESQPTRSASDGPVAPETPPREAAASSAPRALSAPTTPPPPTFSSHQPLLLPTSPPPGQVHFVTHIAVTILQHHARRSTAMERQDLAYVGFGDLPRELRDQIYAEIVAVDETAVCNVHTQVVTSHSGVMIANRCINTEYNEAVQKAQSTIAVLHHPHIYDHRPRSAHDLYLLSRWALREAAWVPGDVTRVLMMVHINGTKFASSSDNNPIASIESPDIRRLITRILKDLLTRFFLEHVVIKIELSNAELNWHSCDRMVDVMEEVNSIIKGTMNTPLRAVGVVLPGHAGFFLERD</sequence>
<dbReference type="Proteomes" id="UP000799537">
    <property type="component" value="Unassembled WGS sequence"/>
</dbReference>
<reference evidence="2" key="1">
    <citation type="journal article" date="2020" name="Stud. Mycol.">
        <title>101 Dothideomycetes genomes: a test case for predicting lifestyles and emergence of pathogens.</title>
        <authorList>
            <person name="Haridas S."/>
            <person name="Albert R."/>
            <person name="Binder M."/>
            <person name="Bloem J."/>
            <person name="Labutti K."/>
            <person name="Salamov A."/>
            <person name="Andreopoulos B."/>
            <person name="Baker S."/>
            <person name="Barry K."/>
            <person name="Bills G."/>
            <person name="Bluhm B."/>
            <person name="Cannon C."/>
            <person name="Castanera R."/>
            <person name="Culley D."/>
            <person name="Daum C."/>
            <person name="Ezra D."/>
            <person name="Gonzalez J."/>
            <person name="Henrissat B."/>
            <person name="Kuo A."/>
            <person name="Liang C."/>
            <person name="Lipzen A."/>
            <person name="Lutzoni F."/>
            <person name="Magnuson J."/>
            <person name="Mondo S."/>
            <person name="Nolan M."/>
            <person name="Ohm R."/>
            <person name="Pangilinan J."/>
            <person name="Park H.-J."/>
            <person name="Ramirez L."/>
            <person name="Alfaro M."/>
            <person name="Sun H."/>
            <person name="Tritt A."/>
            <person name="Yoshinaga Y."/>
            <person name="Zwiers L.-H."/>
            <person name="Turgeon B."/>
            <person name="Goodwin S."/>
            <person name="Spatafora J."/>
            <person name="Crous P."/>
            <person name="Grigoriev I."/>
        </authorList>
    </citation>
    <scope>NUCLEOTIDE SEQUENCE</scope>
    <source>
        <strain evidence="2">ATCC 36951</strain>
    </source>
</reference>
<keyword evidence="3" id="KW-1185">Reference proteome</keyword>
<protein>
    <submittedName>
        <fullName evidence="2">Uncharacterized protein</fullName>
    </submittedName>
</protein>
<dbReference type="RefSeq" id="XP_033668357.1">
    <property type="nucleotide sequence ID" value="XM_033812578.1"/>
</dbReference>
<evidence type="ECO:0000256" key="1">
    <source>
        <dbReference type="SAM" id="MobiDB-lite"/>
    </source>
</evidence>
<feature type="compositionally biased region" description="Low complexity" evidence="1">
    <location>
        <begin position="37"/>
        <end position="51"/>
    </location>
</feature>
<name>A0A6A6CMM2_ZASCE</name>
<proteinExistence type="predicted"/>
<evidence type="ECO:0000313" key="2">
    <source>
        <dbReference type="EMBL" id="KAF2167468.1"/>
    </source>
</evidence>
<evidence type="ECO:0000313" key="3">
    <source>
        <dbReference type="Proteomes" id="UP000799537"/>
    </source>
</evidence>
<dbReference type="GeneID" id="54565850"/>
<dbReference type="AlphaFoldDB" id="A0A6A6CMM2"/>
<gene>
    <name evidence="2" type="ORF">M409DRAFT_54067</name>
</gene>
<feature type="compositionally biased region" description="Polar residues" evidence="1">
    <location>
        <begin position="1"/>
        <end position="10"/>
    </location>
</feature>